<protein>
    <submittedName>
        <fullName evidence="2">Uncharacterized protein</fullName>
    </submittedName>
</protein>
<dbReference type="EMBL" id="JAVRRJ010000008">
    <property type="protein sequence ID" value="KAK5082156.1"/>
    <property type="molecule type" value="Genomic_DNA"/>
</dbReference>
<feature type="compositionally biased region" description="Polar residues" evidence="1">
    <location>
        <begin position="164"/>
        <end position="175"/>
    </location>
</feature>
<dbReference type="Pfam" id="PF15251">
    <property type="entry name" value="TAPR1-like"/>
    <property type="match status" value="1"/>
</dbReference>
<evidence type="ECO:0000313" key="3">
    <source>
        <dbReference type="Proteomes" id="UP001309876"/>
    </source>
</evidence>
<feature type="compositionally biased region" description="Polar residues" evidence="1">
    <location>
        <begin position="138"/>
        <end position="150"/>
    </location>
</feature>
<sequence>MDSMRSLNRSLPSTRLNKVSPPEELLPAFKQAALSVTNLYKSAASYHDSIRQAGYQDALDDLLTFLDRQNLGLQDGEGWKVRQWITARYDISHIQQGESDDDEPFEQEQDQRNSSPERSTRERPNVVPESPEDAAATDHSQAAVQEQDIVSTPPVFQFAAGPDNSMQTDDNQTPSEDTKSAPVRVEAVNRANRNAHRHNNTRYASRPSTRISTQLAGSKRKLPLPDFAEIFKVSFDKKDGFDGGSANGGGVGGGGSSSNKRNRFV</sequence>
<name>A0AAN7SUZ1_9EURO</name>
<accession>A0AAN7SUZ1</accession>
<feature type="compositionally biased region" description="Acidic residues" evidence="1">
    <location>
        <begin position="98"/>
        <end position="108"/>
    </location>
</feature>
<proteinExistence type="predicted"/>
<comment type="caution">
    <text evidence="2">The sequence shown here is derived from an EMBL/GenBank/DDBJ whole genome shotgun (WGS) entry which is preliminary data.</text>
</comment>
<dbReference type="AlphaFoldDB" id="A0AAN7SUZ1"/>
<dbReference type="PANTHER" id="PTHR38645:SF1">
    <property type="entry name" value="YALI0F12243P"/>
    <property type="match status" value="1"/>
</dbReference>
<evidence type="ECO:0000313" key="2">
    <source>
        <dbReference type="EMBL" id="KAK5082156.1"/>
    </source>
</evidence>
<feature type="region of interest" description="Disordered" evidence="1">
    <location>
        <begin position="238"/>
        <end position="265"/>
    </location>
</feature>
<keyword evidence="3" id="KW-1185">Reference proteome</keyword>
<reference evidence="2 3" key="1">
    <citation type="submission" date="2023-08" db="EMBL/GenBank/DDBJ databases">
        <title>Black Yeasts Isolated from many extreme environments.</title>
        <authorList>
            <person name="Coleine C."/>
            <person name="Stajich J.E."/>
            <person name="Selbmann L."/>
        </authorList>
    </citation>
    <scope>NUCLEOTIDE SEQUENCE [LARGE SCALE GENOMIC DNA]</scope>
    <source>
        <strain evidence="2 3">CCFEE 5910</strain>
    </source>
</reference>
<gene>
    <name evidence="2" type="ORF">LTR05_007299</name>
</gene>
<organism evidence="2 3">
    <name type="scientific">Lithohypha guttulata</name>
    <dbReference type="NCBI Taxonomy" id="1690604"/>
    <lineage>
        <taxon>Eukaryota</taxon>
        <taxon>Fungi</taxon>
        <taxon>Dikarya</taxon>
        <taxon>Ascomycota</taxon>
        <taxon>Pezizomycotina</taxon>
        <taxon>Eurotiomycetes</taxon>
        <taxon>Chaetothyriomycetidae</taxon>
        <taxon>Chaetothyriales</taxon>
        <taxon>Trichomeriaceae</taxon>
        <taxon>Lithohypha</taxon>
    </lineage>
</organism>
<evidence type="ECO:0000256" key="1">
    <source>
        <dbReference type="SAM" id="MobiDB-lite"/>
    </source>
</evidence>
<feature type="region of interest" description="Disordered" evidence="1">
    <location>
        <begin position="96"/>
        <end position="180"/>
    </location>
</feature>
<feature type="compositionally biased region" description="Gly residues" evidence="1">
    <location>
        <begin position="242"/>
        <end position="256"/>
    </location>
</feature>
<dbReference type="PANTHER" id="PTHR38645">
    <property type="entry name" value="CHROMOSOME 9, WHOLE GENOME SHOTGUN SEQUENCE"/>
    <property type="match status" value="1"/>
</dbReference>
<dbReference type="InterPro" id="IPR029196">
    <property type="entry name" value="HAPSTR1-like"/>
</dbReference>
<dbReference type="Proteomes" id="UP001309876">
    <property type="component" value="Unassembled WGS sequence"/>
</dbReference>